<dbReference type="EMBL" id="GL376577">
    <property type="status" value="NOT_ANNOTATED_CDS"/>
    <property type="molecule type" value="Genomic_DNA"/>
</dbReference>
<reference evidence="3" key="2">
    <citation type="submission" date="2010-04" db="EMBL/GenBank/DDBJ databases">
        <authorList>
            <person name="Buell R."/>
            <person name="Hamilton J."/>
            <person name="Hostetler J."/>
        </authorList>
    </citation>
    <scope>NUCLEOTIDE SEQUENCE [LARGE SCALE GENOMIC DNA]</scope>
    <source>
        <strain evidence="3">DAOM:BR144</strain>
    </source>
</reference>
<evidence type="ECO:0000313" key="2">
    <source>
        <dbReference type="EnsemblProtists" id="PYU1_T013228"/>
    </source>
</evidence>
<evidence type="ECO:0000313" key="3">
    <source>
        <dbReference type="Proteomes" id="UP000019132"/>
    </source>
</evidence>
<evidence type="ECO:0000256" key="1">
    <source>
        <dbReference type="SAM" id="Phobius"/>
    </source>
</evidence>
<dbReference type="VEuPathDB" id="FungiDB:PYU1_G013199"/>
<keyword evidence="1" id="KW-0812">Transmembrane</keyword>
<protein>
    <submittedName>
        <fullName evidence="2">Uncharacterized protein</fullName>
    </submittedName>
</protein>
<keyword evidence="1" id="KW-1133">Transmembrane helix</keyword>
<organism evidence="2 3">
    <name type="scientific">Globisporangium ultimum (strain ATCC 200006 / CBS 805.95 / DAOM BR144)</name>
    <name type="common">Pythium ultimum</name>
    <dbReference type="NCBI Taxonomy" id="431595"/>
    <lineage>
        <taxon>Eukaryota</taxon>
        <taxon>Sar</taxon>
        <taxon>Stramenopiles</taxon>
        <taxon>Oomycota</taxon>
        <taxon>Peronosporomycetes</taxon>
        <taxon>Pythiales</taxon>
        <taxon>Pythiaceae</taxon>
        <taxon>Globisporangium</taxon>
    </lineage>
</organism>
<feature type="transmembrane region" description="Helical" evidence="1">
    <location>
        <begin position="74"/>
        <end position="92"/>
    </location>
</feature>
<dbReference type="HOGENOM" id="CLU_2406165_0_0_1"/>
<sequence>MPNLQYLNLELNSFGGLVLNQSEFDFLSGIETLLIDSFGPLACDASIQQSLGGTTVCVQGNEEVAVTSTSKSNHVGLIGGISAALAVVAIIIG</sequence>
<reference evidence="3" key="1">
    <citation type="journal article" date="2010" name="Genome Biol.">
        <title>Genome sequence of the necrotrophic plant pathogen Pythium ultimum reveals original pathogenicity mechanisms and effector repertoire.</title>
        <authorList>
            <person name="Levesque C.A."/>
            <person name="Brouwer H."/>
            <person name="Cano L."/>
            <person name="Hamilton J.P."/>
            <person name="Holt C."/>
            <person name="Huitema E."/>
            <person name="Raffaele S."/>
            <person name="Robideau G.P."/>
            <person name="Thines M."/>
            <person name="Win J."/>
            <person name="Zerillo M.M."/>
            <person name="Beakes G.W."/>
            <person name="Boore J.L."/>
            <person name="Busam D."/>
            <person name="Dumas B."/>
            <person name="Ferriera S."/>
            <person name="Fuerstenberg S.I."/>
            <person name="Gachon C.M."/>
            <person name="Gaulin E."/>
            <person name="Govers F."/>
            <person name="Grenville-Briggs L."/>
            <person name="Horner N."/>
            <person name="Hostetler J."/>
            <person name="Jiang R.H."/>
            <person name="Johnson J."/>
            <person name="Krajaejun T."/>
            <person name="Lin H."/>
            <person name="Meijer H.J."/>
            <person name="Moore B."/>
            <person name="Morris P."/>
            <person name="Phuntmart V."/>
            <person name="Puiu D."/>
            <person name="Shetty J."/>
            <person name="Stajich J.E."/>
            <person name="Tripathy S."/>
            <person name="Wawra S."/>
            <person name="van West P."/>
            <person name="Whitty B.R."/>
            <person name="Coutinho P.M."/>
            <person name="Henrissat B."/>
            <person name="Martin F."/>
            <person name="Thomas P.D."/>
            <person name="Tyler B.M."/>
            <person name="De Vries R.P."/>
            <person name="Kamoun S."/>
            <person name="Yandell M."/>
            <person name="Tisserat N."/>
            <person name="Buell C.R."/>
        </authorList>
    </citation>
    <scope>NUCLEOTIDE SEQUENCE</scope>
    <source>
        <strain evidence="3">DAOM:BR144</strain>
    </source>
</reference>
<proteinExistence type="predicted"/>
<dbReference type="Proteomes" id="UP000019132">
    <property type="component" value="Unassembled WGS sequence"/>
</dbReference>
<accession>K3X7M9</accession>
<reference evidence="2" key="3">
    <citation type="submission" date="2015-02" db="UniProtKB">
        <authorList>
            <consortium name="EnsemblProtists"/>
        </authorList>
    </citation>
    <scope>IDENTIFICATION</scope>
    <source>
        <strain evidence="2">DAOM BR144</strain>
    </source>
</reference>
<keyword evidence="1" id="KW-0472">Membrane</keyword>
<name>K3X7M9_GLOUD</name>
<dbReference type="AlphaFoldDB" id="K3X7M9"/>
<dbReference type="EnsemblProtists" id="PYU1_T013228">
    <property type="protein sequence ID" value="PYU1_T013228"/>
    <property type="gene ID" value="PYU1_G013199"/>
</dbReference>
<keyword evidence="3" id="KW-1185">Reference proteome</keyword>